<dbReference type="PROSITE" id="PS52015">
    <property type="entry name" value="TONB_CTD"/>
    <property type="match status" value="1"/>
</dbReference>
<gene>
    <name evidence="6" type="ORF">ISP25_19645</name>
</gene>
<proteinExistence type="predicted"/>
<evidence type="ECO:0000256" key="3">
    <source>
        <dbReference type="ARBA" id="ARBA00022989"/>
    </source>
</evidence>
<feature type="domain" description="TonB C-terminal" evidence="5">
    <location>
        <begin position="17"/>
        <end position="113"/>
    </location>
</feature>
<dbReference type="InterPro" id="IPR037682">
    <property type="entry name" value="TonB_C"/>
</dbReference>
<keyword evidence="7" id="KW-1185">Reference proteome</keyword>
<evidence type="ECO:0000256" key="1">
    <source>
        <dbReference type="ARBA" id="ARBA00004167"/>
    </source>
</evidence>
<dbReference type="Pfam" id="PF03544">
    <property type="entry name" value="TonB_C"/>
    <property type="match status" value="1"/>
</dbReference>
<comment type="subcellular location">
    <subcellularLocation>
        <location evidence="1">Membrane</location>
        <topology evidence="1">Single-pass membrane protein</topology>
    </subcellularLocation>
</comment>
<evidence type="ECO:0000256" key="4">
    <source>
        <dbReference type="ARBA" id="ARBA00023136"/>
    </source>
</evidence>
<dbReference type="RefSeq" id="WP_404616114.1">
    <property type="nucleotide sequence ID" value="NZ_JADIKK010000008.1"/>
</dbReference>
<keyword evidence="2" id="KW-0812">Transmembrane</keyword>
<name>A0ABW8JCQ2_9GAMM</name>
<organism evidence="6 7">
    <name type="scientific">Rhodanobacter hydrolyticus</name>
    <dbReference type="NCBI Taxonomy" id="2250595"/>
    <lineage>
        <taxon>Bacteria</taxon>
        <taxon>Pseudomonadati</taxon>
        <taxon>Pseudomonadota</taxon>
        <taxon>Gammaproteobacteria</taxon>
        <taxon>Lysobacterales</taxon>
        <taxon>Rhodanobacteraceae</taxon>
        <taxon>Rhodanobacter</taxon>
    </lineage>
</organism>
<dbReference type="SUPFAM" id="SSF74653">
    <property type="entry name" value="TolA/TonB C-terminal domain"/>
    <property type="match status" value="1"/>
</dbReference>
<accession>A0ABW8JCQ2</accession>
<evidence type="ECO:0000256" key="2">
    <source>
        <dbReference type="ARBA" id="ARBA00022692"/>
    </source>
</evidence>
<comment type="caution">
    <text evidence="6">The sequence shown here is derived from an EMBL/GenBank/DDBJ whole genome shotgun (WGS) entry which is preliminary data.</text>
</comment>
<reference evidence="6 7" key="1">
    <citation type="submission" date="2020-10" db="EMBL/GenBank/DDBJ databases">
        <title>Phylogeny of dyella-like bacteria.</title>
        <authorList>
            <person name="Fu J."/>
        </authorList>
    </citation>
    <scope>NUCLEOTIDE SEQUENCE [LARGE SCALE GENOMIC DNA]</scope>
    <source>
        <strain evidence="6 7">KACC 19113</strain>
    </source>
</reference>
<dbReference type="Gene3D" id="3.30.1150.10">
    <property type="match status" value="1"/>
</dbReference>
<sequence length="232" mass="24733">MRKGWIVLALLAGLAGCVPPSRHRAMLDGAPWPLDADGNIVTGETVLLILVDYHGVAVEACIEKSSGNDALDASALRRTTTSQYNPEIKNGFFASAYARVPVNFVPEGTPSVALPPVPPHRECQPQPVPGVSPAELALVSGKQFTISPTQAREVPGVDQPWPTDANGRPVTVDAWEKVLVDTSGRIVAIDSLKPSKYPAFSANAAQTVAKMTFASSDVQHWDVVSFHFRGGE</sequence>
<evidence type="ECO:0000313" key="7">
    <source>
        <dbReference type="Proteomes" id="UP001620339"/>
    </source>
</evidence>
<dbReference type="EMBL" id="JADIKK010000008">
    <property type="protein sequence ID" value="MFK2879290.1"/>
    <property type="molecule type" value="Genomic_DNA"/>
</dbReference>
<dbReference type="InterPro" id="IPR006260">
    <property type="entry name" value="TonB/TolA_C"/>
</dbReference>
<dbReference type="Proteomes" id="UP001620339">
    <property type="component" value="Unassembled WGS sequence"/>
</dbReference>
<keyword evidence="4" id="KW-0472">Membrane</keyword>
<dbReference type="NCBIfam" id="TIGR01352">
    <property type="entry name" value="tonB_Cterm"/>
    <property type="match status" value="1"/>
</dbReference>
<evidence type="ECO:0000259" key="5">
    <source>
        <dbReference type="PROSITE" id="PS52015"/>
    </source>
</evidence>
<dbReference type="PROSITE" id="PS51257">
    <property type="entry name" value="PROKAR_LIPOPROTEIN"/>
    <property type="match status" value="1"/>
</dbReference>
<protein>
    <submittedName>
        <fullName evidence="6">TonB family protein</fullName>
    </submittedName>
</protein>
<keyword evidence="3" id="KW-1133">Transmembrane helix</keyword>
<evidence type="ECO:0000313" key="6">
    <source>
        <dbReference type="EMBL" id="MFK2879290.1"/>
    </source>
</evidence>